<comment type="caution">
    <text evidence="2">The sequence shown here is derived from an EMBL/GenBank/DDBJ whole genome shotgun (WGS) entry which is preliminary data.</text>
</comment>
<feature type="compositionally biased region" description="Low complexity" evidence="1">
    <location>
        <begin position="1"/>
        <end position="19"/>
    </location>
</feature>
<organism evidence="2 3">
    <name type="scientific">Cupriavidus taiwanensis</name>
    <dbReference type="NCBI Taxonomy" id="164546"/>
    <lineage>
        <taxon>Bacteria</taxon>
        <taxon>Pseudomonadati</taxon>
        <taxon>Pseudomonadota</taxon>
        <taxon>Betaproteobacteria</taxon>
        <taxon>Burkholderiales</taxon>
        <taxon>Burkholderiaceae</taxon>
        <taxon>Cupriavidus</taxon>
    </lineage>
</organism>
<name>A0A975XIA6_9BURK</name>
<reference evidence="2 3" key="1">
    <citation type="submission" date="2018-01" db="EMBL/GenBank/DDBJ databases">
        <authorList>
            <person name="Clerissi C."/>
        </authorList>
    </citation>
    <scope>NUCLEOTIDE SEQUENCE [LARGE SCALE GENOMIC DNA]</scope>
    <source>
        <strain evidence="2">Cupriavidus taiwanensis STM 3521</strain>
    </source>
</reference>
<dbReference type="AlphaFoldDB" id="A0A975XIA6"/>
<dbReference type="Gene3D" id="3.40.50.1820">
    <property type="entry name" value="alpha/beta hydrolase"/>
    <property type="match status" value="1"/>
</dbReference>
<dbReference type="Proteomes" id="UP000256297">
    <property type="component" value="Chromosome CBM2589_a"/>
</dbReference>
<dbReference type="SUPFAM" id="SSF53474">
    <property type="entry name" value="alpha/beta-Hydrolases"/>
    <property type="match status" value="1"/>
</dbReference>
<evidence type="ECO:0000313" key="3">
    <source>
        <dbReference type="Proteomes" id="UP000256297"/>
    </source>
</evidence>
<evidence type="ECO:0000313" key="2">
    <source>
        <dbReference type="EMBL" id="SOY68546.1"/>
    </source>
</evidence>
<dbReference type="InterPro" id="IPR029058">
    <property type="entry name" value="AB_hydrolase_fold"/>
</dbReference>
<evidence type="ECO:0008006" key="4">
    <source>
        <dbReference type="Google" id="ProtNLM"/>
    </source>
</evidence>
<proteinExistence type="predicted"/>
<evidence type="ECO:0000256" key="1">
    <source>
        <dbReference type="SAM" id="MobiDB-lite"/>
    </source>
</evidence>
<dbReference type="EMBL" id="OFSP01000039">
    <property type="protein sequence ID" value="SOY68546.1"/>
    <property type="molecule type" value="Genomic_DNA"/>
</dbReference>
<sequence length="431" mass="46368">MMTSPQTPPNASAAPNASSGPIAGFLNTDWNPRDVPPGTVTRNVVLRTEDGAATGGSLYAAGQPDTVVCIMHPREFMACHYLIPDIVEAGYAAWAQSPRSVGNDQRLEHEFALYDVAAGVRFLREAGFRNIVLLGNSGGSGLYALYVQQSNLAPAARLARTPGGRATNLASALLPAVDGVVFVAPHPGQGMLLQSCIDPSVTDERDPLSVDPVRDAFSAANGFAPAPQSSTYRAGFVAQYRAAQAQRVQRLDQLARAMIAERMDARAEVKRNPATVSDAVRRRAAHTQLFTVWRTDADLRCFDLSLDPSDRKYGSLWGADPFASNYGSVGFARVCSPESWLSTWSGLSSNAALSRTAPAIHQPALLIEYTGDQACFPSVIADIFESLGSTARQHHRVRGDHHGRALARGEEPGRCAAGRLLQTWLRETFPQ</sequence>
<gene>
    <name evidence="2" type="ORF">CBM2589_A90103</name>
</gene>
<protein>
    <recommendedName>
        <fullName evidence="4">Alpha/beta hydrolase</fullName>
    </recommendedName>
</protein>
<accession>A0A975XIA6</accession>
<feature type="region of interest" description="Disordered" evidence="1">
    <location>
        <begin position="1"/>
        <end position="37"/>
    </location>
</feature>
<dbReference type="RefSeq" id="WP_116340870.1">
    <property type="nucleotide sequence ID" value="NZ_LT976857.1"/>
</dbReference>